<dbReference type="InterPro" id="IPR037294">
    <property type="entry name" value="ABC_BtuC-like"/>
</dbReference>
<feature type="transmembrane region" description="Helical" evidence="8">
    <location>
        <begin position="248"/>
        <end position="266"/>
    </location>
</feature>
<comment type="subcellular location">
    <subcellularLocation>
        <location evidence="1">Cell membrane</location>
        <topology evidence="1">Multi-pass membrane protein</topology>
    </subcellularLocation>
</comment>
<dbReference type="SUPFAM" id="SSF81345">
    <property type="entry name" value="ABC transporter involved in vitamin B12 uptake, BtuC"/>
    <property type="match status" value="1"/>
</dbReference>
<name>A4C3W2_9GAMM</name>
<feature type="transmembrane region" description="Helical" evidence="8">
    <location>
        <begin position="84"/>
        <end position="105"/>
    </location>
</feature>
<evidence type="ECO:0000313" key="10">
    <source>
        <dbReference type="Proteomes" id="UP000006201"/>
    </source>
</evidence>
<feature type="transmembrane region" description="Helical" evidence="8">
    <location>
        <begin position="56"/>
        <end position="78"/>
    </location>
</feature>
<accession>A4C3W2</accession>
<dbReference type="Pfam" id="PF01032">
    <property type="entry name" value="FecCD"/>
    <property type="match status" value="1"/>
</dbReference>
<evidence type="ECO:0000256" key="1">
    <source>
        <dbReference type="ARBA" id="ARBA00004651"/>
    </source>
</evidence>
<evidence type="ECO:0000256" key="2">
    <source>
        <dbReference type="ARBA" id="ARBA00007935"/>
    </source>
</evidence>
<evidence type="ECO:0000256" key="5">
    <source>
        <dbReference type="ARBA" id="ARBA00022692"/>
    </source>
</evidence>
<dbReference type="Proteomes" id="UP000006201">
    <property type="component" value="Unassembled WGS sequence"/>
</dbReference>
<dbReference type="Gene3D" id="1.10.3470.10">
    <property type="entry name" value="ABC transporter involved in vitamin B12 uptake, BtuC"/>
    <property type="match status" value="1"/>
</dbReference>
<comment type="similarity">
    <text evidence="2">Belongs to the binding-protein-dependent transport system permease family. FecCD subfamily.</text>
</comment>
<feature type="transmembrane region" description="Helical" evidence="8">
    <location>
        <begin position="273"/>
        <end position="294"/>
    </location>
</feature>
<keyword evidence="7 8" id="KW-0472">Membrane</keyword>
<keyword evidence="10" id="KW-1185">Reference proteome</keyword>
<dbReference type="EMBL" id="AAOH01000001">
    <property type="protein sequence ID" value="EAR30244.1"/>
    <property type="molecule type" value="Genomic_DNA"/>
</dbReference>
<dbReference type="InterPro" id="IPR000522">
    <property type="entry name" value="ABC_transptr_permease_BtuC"/>
</dbReference>
<sequence>MQSESLNIFNLSHIDKIVALELRLPKIITAIVVGLSLSIAGHLYQVMLSNSLAEPSLLGVSGFCSLFIVSGAAIYSYYAIRYDVFSIVGFGIVGACIAIYIVFTLAKRIGSHSSASLILTGICLTTITSAITSWLIYYTNNDQLRGFSLWMLGSFEHVTYQQLLIISALVIPLIAYVLSKTKQLNFLYLGEKNAQLYGVNVIDLRRKMLITASILTAAAVTLGGILTFVGLLIPHATRFLVGHNNNTLLPNLIINGALCMVFVEWISRTMTPLQLPLSLVTTSIGGPLFLFVLYRHFKDQGL</sequence>
<evidence type="ECO:0000256" key="6">
    <source>
        <dbReference type="ARBA" id="ARBA00022989"/>
    </source>
</evidence>
<evidence type="ECO:0000256" key="3">
    <source>
        <dbReference type="ARBA" id="ARBA00022448"/>
    </source>
</evidence>
<reference evidence="9 10" key="1">
    <citation type="submission" date="2006-02" db="EMBL/GenBank/DDBJ databases">
        <authorList>
            <person name="Moran M.A."/>
            <person name="Kjelleberg S."/>
            <person name="Egan S."/>
            <person name="Saunders N."/>
            <person name="Thomas T."/>
            <person name="Ferriera S."/>
            <person name="Johnson J."/>
            <person name="Kravitz S."/>
            <person name="Halpern A."/>
            <person name="Remington K."/>
            <person name="Beeson K."/>
            <person name="Tran B."/>
            <person name="Rogers Y.-H."/>
            <person name="Friedman R."/>
            <person name="Venter J.C."/>
        </authorList>
    </citation>
    <scope>NUCLEOTIDE SEQUENCE [LARGE SCALE GENOMIC DNA]</scope>
    <source>
        <strain evidence="9 10">D2</strain>
    </source>
</reference>
<evidence type="ECO:0000256" key="7">
    <source>
        <dbReference type="ARBA" id="ARBA00023136"/>
    </source>
</evidence>
<feature type="transmembrane region" description="Helical" evidence="8">
    <location>
        <begin position="158"/>
        <end position="178"/>
    </location>
</feature>
<evidence type="ECO:0000313" key="9">
    <source>
        <dbReference type="EMBL" id="EAR30244.1"/>
    </source>
</evidence>
<dbReference type="GO" id="GO:0005886">
    <property type="term" value="C:plasma membrane"/>
    <property type="evidence" value="ECO:0007669"/>
    <property type="project" value="UniProtKB-SubCell"/>
</dbReference>
<evidence type="ECO:0000256" key="8">
    <source>
        <dbReference type="SAM" id="Phobius"/>
    </source>
</evidence>
<gene>
    <name evidence="9" type="ORF">PTD2_01706</name>
</gene>
<feature type="transmembrane region" description="Helical" evidence="8">
    <location>
        <begin position="27"/>
        <end position="44"/>
    </location>
</feature>
<feature type="transmembrane region" description="Helical" evidence="8">
    <location>
        <begin position="214"/>
        <end position="236"/>
    </location>
</feature>
<dbReference type="AlphaFoldDB" id="A4C3W2"/>
<keyword evidence="6 8" id="KW-1133">Transmembrane helix</keyword>
<dbReference type="PANTHER" id="PTHR30472:SF25">
    <property type="entry name" value="ABC TRANSPORTER PERMEASE PROTEIN MJ0876-RELATED"/>
    <property type="match status" value="1"/>
</dbReference>
<protein>
    <submittedName>
        <fullName evidence="9">Vtamin B12-transporter permease</fullName>
    </submittedName>
</protein>
<comment type="caution">
    <text evidence="9">The sequence shown here is derived from an EMBL/GenBank/DDBJ whole genome shotgun (WGS) entry which is preliminary data.</text>
</comment>
<organism evidence="9 10">
    <name type="scientific">Pseudoalteromonas tunicata D2</name>
    <dbReference type="NCBI Taxonomy" id="87626"/>
    <lineage>
        <taxon>Bacteria</taxon>
        <taxon>Pseudomonadati</taxon>
        <taxon>Pseudomonadota</taxon>
        <taxon>Gammaproteobacteria</taxon>
        <taxon>Alteromonadales</taxon>
        <taxon>Pseudoalteromonadaceae</taxon>
        <taxon>Pseudoalteromonas</taxon>
    </lineage>
</organism>
<keyword evidence="4" id="KW-1003">Cell membrane</keyword>
<keyword evidence="5 8" id="KW-0812">Transmembrane</keyword>
<dbReference type="HOGENOM" id="CLU_013016_0_3_6"/>
<dbReference type="PANTHER" id="PTHR30472">
    <property type="entry name" value="FERRIC ENTEROBACTIN TRANSPORT SYSTEM PERMEASE PROTEIN"/>
    <property type="match status" value="1"/>
</dbReference>
<proteinExistence type="inferred from homology"/>
<dbReference type="CDD" id="cd06550">
    <property type="entry name" value="TM_ABC_iron-siderophores_like"/>
    <property type="match status" value="1"/>
</dbReference>
<keyword evidence="3" id="KW-0813">Transport</keyword>
<evidence type="ECO:0000256" key="4">
    <source>
        <dbReference type="ARBA" id="ARBA00022475"/>
    </source>
</evidence>
<feature type="transmembrane region" description="Helical" evidence="8">
    <location>
        <begin position="117"/>
        <end position="138"/>
    </location>
</feature>
<dbReference type="GO" id="GO:0022857">
    <property type="term" value="F:transmembrane transporter activity"/>
    <property type="evidence" value="ECO:0007669"/>
    <property type="project" value="InterPro"/>
</dbReference>
<dbReference type="eggNOG" id="COG0609">
    <property type="taxonomic scope" value="Bacteria"/>
</dbReference>
<dbReference type="STRING" id="87626.PTD2_01706"/>